<keyword evidence="1" id="KW-1133">Transmembrane helix</keyword>
<keyword evidence="1" id="KW-0472">Membrane</keyword>
<dbReference type="EMBL" id="BT098228">
    <property type="protein sequence ID" value="ACU23453.1"/>
    <property type="molecule type" value="mRNA"/>
</dbReference>
<evidence type="ECO:0000313" key="2">
    <source>
        <dbReference type="EMBL" id="ACU23453.1"/>
    </source>
</evidence>
<accession>C6TKL3</accession>
<sequence length="60" mass="7038">MGCSVGLEYVGKKRFHIWREGFCEKVCFFFLCCEDHSCLYFYGPFMITCCFVLIVVGVLY</sequence>
<proteinExistence type="evidence at transcript level"/>
<protein>
    <submittedName>
        <fullName evidence="2">Uncharacterized protein</fullName>
    </submittedName>
</protein>
<dbReference type="AlphaFoldDB" id="C6TKL3"/>
<organism evidence="2">
    <name type="scientific">Glycine max</name>
    <name type="common">Soybean</name>
    <name type="synonym">Glycine hispida</name>
    <dbReference type="NCBI Taxonomy" id="3847"/>
    <lineage>
        <taxon>Eukaryota</taxon>
        <taxon>Viridiplantae</taxon>
        <taxon>Streptophyta</taxon>
        <taxon>Embryophyta</taxon>
        <taxon>Tracheophyta</taxon>
        <taxon>Spermatophyta</taxon>
        <taxon>Magnoliopsida</taxon>
        <taxon>eudicotyledons</taxon>
        <taxon>Gunneridae</taxon>
        <taxon>Pentapetalae</taxon>
        <taxon>rosids</taxon>
        <taxon>fabids</taxon>
        <taxon>Fabales</taxon>
        <taxon>Fabaceae</taxon>
        <taxon>Papilionoideae</taxon>
        <taxon>50 kb inversion clade</taxon>
        <taxon>NPAAA clade</taxon>
        <taxon>indigoferoid/millettioid clade</taxon>
        <taxon>Phaseoleae</taxon>
        <taxon>Glycine</taxon>
        <taxon>Glycine subgen. Soja</taxon>
    </lineage>
</organism>
<reference evidence="2" key="1">
    <citation type="submission" date="2009-08" db="EMBL/GenBank/DDBJ databases">
        <authorList>
            <person name="Cheung F."/>
            <person name="Xiao Y."/>
            <person name="Chan A."/>
            <person name="Moskal W."/>
            <person name="Town C.D."/>
        </authorList>
    </citation>
    <scope>NUCLEOTIDE SEQUENCE</scope>
</reference>
<feature type="transmembrane region" description="Helical" evidence="1">
    <location>
        <begin position="39"/>
        <end position="59"/>
    </location>
</feature>
<keyword evidence="1" id="KW-0812">Transmembrane</keyword>
<feature type="non-terminal residue" evidence="2">
    <location>
        <position position="60"/>
    </location>
</feature>
<evidence type="ECO:0000256" key="1">
    <source>
        <dbReference type="SAM" id="Phobius"/>
    </source>
</evidence>
<name>C6TKL3_SOYBN</name>